<sequence>MLQGRINFFYPKDCKAESVKGSVGWYGWADAVLGGLFLRWVGGGMWTYEISLRFFFDGLLPYK</sequence>
<reference evidence="1 2" key="1">
    <citation type="submission" date="2014-07" db="EMBL/GenBank/DDBJ databases">
        <authorList>
            <person name="McCorrison J."/>
            <person name="Sanka R."/>
            <person name="Torralba M."/>
            <person name="Gillis M."/>
            <person name="Haft D.H."/>
            <person name="Methe B."/>
            <person name="Sutton G."/>
            <person name="Nelson K.E."/>
        </authorList>
    </citation>
    <scope>NUCLEOTIDE SEQUENCE [LARGE SCALE GENOMIC DNA]</scope>
    <source>
        <strain evidence="1 2">DNF00424</strain>
    </source>
</reference>
<evidence type="ECO:0000313" key="2">
    <source>
        <dbReference type="Proteomes" id="UP000029533"/>
    </source>
</evidence>
<dbReference type="Proteomes" id="UP000029533">
    <property type="component" value="Unassembled WGS sequence"/>
</dbReference>
<dbReference type="EMBL" id="JRNJ01000034">
    <property type="protein sequence ID" value="KGF29288.1"/>
    <property type="molecule type" value="Genomic_DNA"/>
</dbReference>
<dbReference type="AlphaFoldDB" id="A0AAW3FID6"/>
<organism evidence="1 2">
    <name type="scientific">Prevotella histicola JCM 15637 = DNF00424</name>
    <dbReference type="NCBI Taxonomy" id="1236504"/>
    <lineage>
        <taxon>Bacteria</taxon>
        <taxon>Pseudomonadati</taxon>
        <taxon>Bacteroidota</taxon>
        <taxon>Bacteroidia</taxon>
        <taxon>Bacteroidales</taxon>
        <taxon>Prevotellaceae</taxon>
        <taxon>Prevotella</taxon>
    </lineage>
</organism>
<evidence type="ECO:0000313" key="1">
    <source>
        <dbReference type="EMBL" id="KGF29288.1"/>
    </source>
</evidence>
<comment type="caution">
    <text evidence="1">The sequence shown here is derived from an EMBL/GenBank/DDBJ whole genome shotgun (WGS) entry which is preliminary data.</text>
</comment>
<name>A0AAW3FID6_9BACT</name>
<gene>
    <name evidence="1" type="ORF">HMPREF2132_02435</name>
</gene>
<protein>
    <recommendedName>
        <fullName evidence="3">MFS transporter</fullName>
    </recommendedName>
</protein>
<proteinExistence type="predicted"/>
<evidence type="ECO:0008006" key="3">
    <source>
        <dbReference type="Google" id="ProtNLM"/>
    </source>
</evidence>
<accession>A0AAW3FID6</accession>